<proteinExistence type="predicted"/>
<name>A0A2K3MLR5_TRIPR</name>
<protein>
    <submittedName>
        <fullName evidence="2">Uncharacterized protein</fullName>
    </submittedName>
</protein>
<gene>
    <name evidence="2" type="ORF">L195_g047782</name>
</gene>
<reference evidence="2 3" key="2">
    <citation type="journal article" date="2017" name="Front. Plant Sci.">
        <title>Gene Classification and Mining of Molecular Markers Useful in Red Clover (Trifolium pratense) Breeding.</title>
        <authorList>
            <person name="Istvanek J."/>
            <person name="Dluhosova J."/>
            <person name="Dluhos P."/>
            <person name="Patkova L."/>
            <person name="Nedelnik J."/>
            <person name="Repkova J."/>
        </authorList>
    </citation>
    <scope>NUCLEOTIDE SEQUENCE [LARGE SCALE GENOMIC DNA]</scope>
    <source>
        <strain evidence="3">cv. Tatra</strain>
        <tissue evidence="2">Young leaves</tissue>
    </source>
</reference>
<feature type="transmembrane region" description="Helical" evidence="1">
    <location>
        <begin position="25"/>
        <end position="41"/>
    </location>
</feature>
<keyword evidence="1" id="KW-0812">Transmembrane</keyword>
<evidence type="ECO:0000313" key="3">
    <source>
        <dbReference type="Proteomes" id="UP000236291"/>
    </source>
</evidence>
<organism evidence="2 3">
    <name type="scientific">Trifolium pratense</name>
    <name type="common">Red clover</name>
    <dbReference type="NCBI Taxonomy" id="57577"/>
    <lineage>
        <taxon>Eukaryota</taxon>
        <taxon>Viridiplantae</taxon>
        <taxon>Streptophyta</taxon>
        <taxon>Embryophyta</taxon>
        <taxon>Tracheophyta</taxon>
        <taxon>Spermatophyta</taxon>
        <taxon>Magnoliopsida</taxon>
        <taxon>eudicotyledons</taxon>
        <taxon>Gunneridae</taxon>
        <taxon>Pentapetalae</taxon>
        <taxon>rosids</taxon>
        <taxon>fabids</taxon>
        <taxon>Fabales</taxon>
        <taxon>Fabaceae</taxon>
        <taxon>Papilionoideae</taxon>
        <taxon>50 kb inversion clade</taxon>
        <taxon>NPAAA clade</taxon>
        <taxon>Hologalegina</taxon>
        <taxon>IRL clade</taxon>
        <taxon>Trifolieae</taxon>
        <taxon>Trifolium</taxon>
    </lineage>
</organism>
<sequence>MNLDLGGLVVLVVDATRLDSSATRFESIFVVALVVMTLMASKTEFQFLAVLRGCLVALVVDGLKHIFVVVVVLLMLKTLILMETTTKLTELLEKR</sequence>
<dbReference type="AlphaFoldDB" id="A0A2K3MLR5"/>
<evidence type="ECO:0000256" key="1">
    <source>
        <dbReference type="SAM" id="Phobius"/>
    </source>
</evidence>
<keyword evidence="1" id="KW-1133">Transmembrane helix</keyword>
<feature type="transmembrane region" description="Helical" evidence="1">
    <location>
        <begin position="53"/>
        <end position="76"/>
    </location>
</feature>
<accession>A0A2K3MLR5</accession>
<keyword evidence="1" id="KW-0472">Membrane</keyword>
<dbReference type="Proteomes" id="UP000236291">
    <property type="component" value="Unassembled WGS sequence"/>
</dbReference>
<comment type="caution">
    <text evidence="2">The sequence shown here is derived from an EMBL/GenBank/DDBJ whole genome shotgun (WGS) entry which is preliminary data.</text>
</comment>
<dbReference type="EMBL" id="ASHM01066965">
    <property type="protein sequence ID" value="PNX91649.1"/>
    <property type="molecule type" value="Genomic_DNA"/>
</dbReference>
<reference evidence="2 3" key="1">
    <citation type="journal article" date="2014" name="Am. J. Bot.">
        <title>Genome assembly and annotation for red clover (Trifolium pratense; Fabaceae).</title>
        <authorList>
            <person name="Istvanek J."/>
            <person name="Jaros M."/>
            <person name="Krenek A."/>
            <person name="Repkova J."/>
        </authorList>
    </citation>
    <scope>NUCLEOTIDE SEQUENCE [LARGE SCALE GENOMIC DNA]</scope>
    <source>
        <strain evidence="3">cv. Tatra</strain>
        <tissue evidence="2">Young leaves</tissue>
    </source>
</reference>
<evidence type="ECO:0000313" key="2">
    <source>
        <dbReference type="EMBL" id="PNX91649.1"/>
    </source>
</evidence>